<keyword evidence="6" id="KW-0472">Membrane</keyword>
<feature type="domain" description="Histidine kinase" evidence="7">
    <location>
        <begin position="248"/>
        <end position="475"/>
    </location>
</feature>
<dbReference type="InterPro" id="IPR003661">
    <property type="entry name" value="HisK_dim/P_dom"/>
</dbReference>
<keyword evidence="6" id="KW-0812">Transmembrane</keyword>
<dbReference type="PROSITE" id="PS50109">
    <property type="entry name" value="HIS_KIN"/>
    <property type="match status" value="1"/>
</dbReference>
<dbReference type="Pfam" id="PF00512">
    <property type="entry name" value="HisKA"/>
    <property type="match status" value="1"/>
</dbReference>
<evidence type="ECO:0000313" key="9">
    <source>
        <dbReference type="EMBL" id="MFD2205721.1"/>
    </source>
</evidence>
<evidence type="ECO:0000256" key="1">
    <source>
        <dbReference type="ARBA" id="ARBA00000085"/>
    </source>
</evidence>
<comment type="catalytic activity">
    <reaction evidence="1">
        <text>ATP + protein L-histidine = ADP + protein N-phospho-L-histidine.</text>
        <dbReference type="EC" id="2.7.13.3"/>
    </reaction>
</comment>
<comment type="caution">
    <text evidence="9">The sequence shown here is derived from an EMBL/GenBank/DDBJ whole genome shotgun (WGS) entry which is preliminary data.</text>
</comment>
<dbReference type="PROSITE" id="PS51257">
    <property type="entry name" value="PROKAR_LIPOPROTEIN"/>
    <property type="match status" value="1"/>
</dbReference>
<dbReference type="InterPro" id="IPR001789">
    <property type="entry name" value="Sig_transdc_resp-reg_receiver"/>
</dbReference>
<evidence type="ECO:0000256" key="4">
    <source>
        <dbReference type="ARBA" id="ARBA00023012"/>
    </source>
</evidence>
<dbReference type="CDD" id="cd00082">
    <property type="entry name" value="HisKA"/>
    <property type="match status" value="1"/>
</dbReference>
<dbReference type="RefSeq" id="WP_380250607.1">
    <property type="nucleotide sequence ID" value="NZ_JBHUII010000004.1"/>
</dbReference>
<dbReference type="PANTHER" id="PTHR45339">
    <property type="entry name" value="HYBRID SIGNAL TRANSDUCTION HISTIDINE KINASE J"/>
    <property type="match status" value="1"/>
</dbReference>
<evidence type="ECO:0000256" key="5">
    <source>
        <dbReference type="PROSITE-ProRule" id="PRU00169"/>
    </source>
</evidence>
<dbReference type="Pfam" id="PF00072">
    <property type="entry name" value="Response_reg"/>
    <property type="match status" value="1"/>
</dbReference>
<keyword evidence="4" id="KW-0902">Two-component regulatory system</keyword>
<feature type="transmembrane region" description="Helical" evidence="6">
    <location>
        <begin position="6"/>
        <end position="28"/>
    </location>
</feature>
<dbReference type="Gene3D" id="3.40.50.2300">
    <property type="match status" value="1"/>
</dbReference>
<dbReference type="InterPro" id="IPR005467">
    <property type="entry name" value="His_kinase_dom"/>
</dbReference>
<keyword evidence="3 5" id="KW-0597">Phosphoprotein</keyword>
<keyword evidence="6" id="KW-1133">Transmembrane helix</keyword>
<dbReference type="EC" id="2.7.13.3" evidence="2"/>
<dbReference type="SMART" id="SM00387">
    <property type="entry name" value="HATPase_c"/>
    <property type="match status" value="1"/>
</dbReference>
<protein>
    <recommendedName>
        <fullName evidence="2">histidine kinase</fullName>
        <ecNumber evidence="2">2.7.13.3</ecNumber>
    </recommendedName>
</protein>
<dbReference type="InterPro" id="IPR036890">
    <property type="entry name" value="HATPase_C_sf"/>
</dbReference>
<feature type="transmembrane region" description="Helical" evidence="6">
    <location>
        <begin position="195"/>
        <end position="214"/>
    </location>
</feature>
<dbReference type="SUPFAM" id="SSF47384">
    <property type="entry name" value="Homodimeric domain of signal transducing histidine kinase"/>
    <property type="match status" value="1"/>
</dbReference>
<dbReference type="PROSITE" id="PS50110">
    <property type="entry name" value="RESPONSE_REGULATORY"/>
    <property type="match status" value="1"/>
</dbReference>
<gene>
    <name evidence="9" type="ORF">ACFSKO_08870</name>
</gene>
<proteinExistence type="predicted"/>
<dbReference type="PANTHER" id="PTHR45339:SF1">
    <property type="entry name" value="HYBRID SIGNAL TRANSDUCTION HISTIDINE KINASE J"/>
    <property type="match status" value="1"/>
</dbReference>
<sequence>MFRLLRYFSITSAIAILLVTACLSYLYWKSENTKLTKIIESQNVALAQSFANNIWPKYSTHVNSVSHLDGDALRAHPKTIKIHQTLKALTKGLPILKVKMYSLDALTVYSSEFSQIGASKKGNAGFESTVKNINPTTKNSFRETFASFDGPVSNRYLVESYLPIIGTQGELEGVFELYSDVTPLVAEINWTTIEVILYLLFFLGLLYVFLFWIVRNADTIIGKQHDDLVLAQKEAITANTAKSNFLSTMSHEIRTPLNGVLGLAQLLISTDLNKEQKHQVSTILSSGETLLAIINDVLDMSRIEASSVQLEEKTFNIKELISMIATPFQSLIDDKGLKLNVNFEAGSDLLIKGDPVRLRQVLWNLVSNAIKFTDSGSITLNIEQIAPDHTNITEIKDLGLHFSVTDTGAGIAPDRVDSIFEAFTQEDATITRKHGGTGLGLTIVKQLTQLMGGSITVKSQLEHGTSFDVFVPFYKGSKSDIEQVLSPKVRSNAPMNVLVAEDNDLNAVIAVAFLKKNNCEVRRVENGLEAVEAAKEGWADIILMDVHMPEMNGLDATIQIRSTPNGKDIPIVGLTAEAFVERHAQFVEAGMNGVLTKPFTQQQLEDTLSQYRGPKPQEKAVS</sequence>
<evidence type="ECO:0000313" key="10">
    <source>
        <dbReference type="Proteomes" id="UP001597294"/>
    </source>
</evidence>
<dbReference type="SUPFAM" id="SSF55874">
    <property type="entry name" value="ATPase domain of HSP90 chaperone/DNA topoisomerase II/histidine kinase"/>
    <property type="match status" value="1"/>
</dbReference>
<name>A0ABW5BJT0_9PROT</name>
<dbReference type="InterPro" id="IPR004358">
    <property type="entry name" value="Sig_transdc_His_kin-like_C"/>
</dbReference>
<dbReference type="Gene3D" id="3.30.565.10">
    <property type="entry name" value="Histidine kinase-like ATPase, C-terminal domain"/>
    <property type="match status" value="1"/>
</dbReference>
<dbReference type="SMART" id="SM00388">
    <property type="entry name" value="HisKA"/>
    <property type="match status" value="1"/>
</dbReference>
<dbReference type="Pfam" id="PF02518">
    <property type="entry name" value="HATPase_c"/>
    <property type="match status" value="1"/>
</dbReference>
<dbReference type="PRINTS" id="PR00344">
    <property type="entry name" value="BCTRLSENSOR"/>
</dbReference>
<keyword evidence="9" id="KW-0547">Nucleotide-binding</keyword>
<feature type="domain" description="Response regulatory" evidence="8">
    <location>
        <begin position="496"/>
        <end position="612"/>
    </location>
</feature>
<dbReference type="GO" id="GO:0005524">
    <property type="term" value="F:ATP binding"/>
    <property type="evidence" value="ECO:0007669"/>
    <property type="project" value="UniProtKB-KW"/>
</dbReference>
<dbReference type="InterPro" id="IPR036097">
    <property type="entry name" value="HisK_dim/P_sf"/>
</dbReference>
<dbReference type="Proteomes" id="UP001597294">
    <property type="component" value="Unassembled WGS sequence"/>
</dbReference>
<evidence type="ECO:0000259" key="8">
    <source>
        <dbReference type="PROSITE" id="PS50110"/>
    </source>
</evidence>
<dbReference type="CDD" id="cd16922">
    <property type="entry name" value="HATPase_EvgS-ArcB-TorS-like"/>
    <property type="match status" value="1"/>
</dbReference>
<dbReference type="Gene3D" id="1.10.287.130">
    <property type="match status" value="1"/>
</dbReference>
<keyword evidence="10" id="KW-1185">Reference proteome</keyword>
<evidence type="ECO:0000256" key="3">
    <source>
        <dbReference type="ARBA" id="ARBA00022553"/>
    </source>
</evidence>
<dbReference type="InterPro" id="IPR003594">
    <property type="entry name" value="HATPase_dom"/>
</dbReference>
<accession>A0ABW5BJT0</accession>
<dbReference type="SMART" id="SM00448">
    <property type="entry name" value="REC"/>
    <property type="match status" value="1"/>
</dbReference>
<feature type="modified residue" description="4-aspartylphosphate" evidence="5">
    <location>
        <position position="545"/>
    </location>
</feature>
<organism evidence="9 10">
    <name type="scientific">Kiloniella antarctica</name>
    <dbReference type="NCBI Taxonomy" id="1550907"/>
    <lineage>
        <taxon>Bacteria</taxon>
        <taxon>Pseudomonadati</taxon>
        <taxon>Pseudomonadota</taxon>
        <taxon>Alphaproteobacteria</taxon>
        <taxon>Rhodospirillales</taxon>
        <taxon>Kiloniellaceae</taxon>
        <taxon>Kiloniella</taxon>
    </lineage>
</organism>
<evidence type="ECO:0000259" key="7">
    <source>
        <dbReference type="PROSITE" id="PS50109"/>
    </source>
</evidence>
<dbReference type="EMBL" id="JBHUII010000004">
    <property type="protein sequence ID" value="MFD2205721.1"/>
    <property type="molecule type" value="Genomic_DNA"/>
</dbReference>
<reference evidence="10" key="1">
    <citation type="journal article" date="2019" name="Int. J. Syst. Evol. Microbiol.">
        <title>The Global Catalogue of Microorganisms (GCM) 10K type strain sequencing project: providing services to taxonomists for standard genome sequencing and annotation.</title>
        <authorList>
            <consortium name="The Broad Institute Genomics Platform"/>
            <consortium name="The Broad Institute Genome Sequencing Center for Infectious Disease"/>
            <person name="Wu L."/>
            <person name="Ma J."/>
        </authorList>
    </citation>
    <scope>NUCLEOTIDE SEQUENCE [LARGE SCALE GENOMIC DNA]</scope>
    <source>
        <strain evidence="10">CGMCC 4.7192</strain>
    </source>
</reference>
<dbReference type="SUPFAM" id="SSF52172">
    <property type="entry name" value="CheY-like"/>
    <property type="match status" value="1"/>
</dbReference>
<evidence type="ECO:0000256" key="6">
    <source>
        <dbReference type="SAM" id="Phobius"/>
    </source>
</evidence>
<evidence type="ECO:0000256" key="2">
    <source>
        <dbReference type="ARBA" id="ARBA00012438"/>
    </source>
</evidence>
<keyword evidence="9" id="KW-0067">ATP-binding</keyword>
<dbReference type="InterPro" id="IPR011006">
    <property type="entry name" value="CheY-like_superfamily"/>
</dbReference>
<dbReference type="CDD" id="cd17546">
    <property type="entry name" value="REC_hyHK_CKI1_RcsC-like"/>
    <property type="match status" value="1"/>
</dbReference>